<reference evidence="2 3" key="1">
    <citation type="submission" date="2016-10" db="EMBL/GenBank/DDBJ databases">
        <authorList>
            <person name="de Groot N.N."/>
        </authorList>
    </citation>
    <scope>NUCLEOTIDE SEQUENCE [LARGE SCALE GENOMIC DNA]</scope>
    <source>
        <strain evidence="2 3">CCM7597</strain>
    </source>
</reference>
<dbReference type="NCBIfam" id="TIGR00807">
    <property type="entry name" value="malonate_madL"/>
    <property type="match status" value="1"/>
</dbReference>
<proteinExistence type="predicted"/>
<gene>
    <name evidence="2" type="ORF">SAMN05421743_104109</name>
</gene>
<feature type="transmembrane region" description="Helical" evidence="1">
    <location>
        <begin position="92"/>
        <end position="112"/>
    </location>
</feature>
<sequence length="138" mass="14332">MVIYGVTLLAICLLVGTFLGEVLGVIVGVDANVGGVGIAMLMLVLLVDYLKKNGKLTVKSQEGVAFWSAMYIPIVIAMAAKQNVVAAIDGGPVAILAGVAVVGVSWAMVPLLSKIGKDKTEDFEQEMIGGEANVRDAK</sequence>
<dbReference type="GO" id="GO:0016020">
    <property type="term" value="C:membrane"/>
    <property type="evidence" value="ECO:0007669"/>
    <property type="project" value="InterPro"/>
</dbReference>
<dbReference type="STRING" id="571932.SAMN05421743_104109"/>
<keyword evidence="1" id="KW-1133">Transmembrane helix</keyword>
<feature type="transmembrane region" description="Helical" evidence="1">
    <location>
        <begin position="63"/>
        <end position="80"/>
    </location>
</feature>
<keyword evidence="3" id="KW-1185">Reference proteome</keyword>
<protein>
    <submittedName>
        <fullName evidence="2">Malonate transporter, MadL subunit</fullName>
    </submittedName>
</protein>
<evidence type="ECO:0000256" key="1">
    <source>
        <dbReference type="SAM" id="Phobius"/>
    </source>
</evidence>
<dbReference type="EMBL" id="FNQR01000004">
    <property type="protein sequence ID" value="SEA35749.1"/>
    <property type="molecule type" value="Genomic_DNA"/>
</dbReference>
<organism evidence="2 3">
    <name type="scientific">Thalassobacillus cyri</name>
    <dbReference type="NCBI Taxonomy" id="571932"/>
    <lineage>
        <taxon>Bacteria</taxon>
        <taxon>Bacillati</taxon>
        <taxon>Bacillota</taxon>
        <taxon>Bacilli</taxon>
        <taxon>Bacillales</taxon>
        <taxon>Bacillaceae</taxon>
        <taxon>Thalassobacillus</taxon>
    </lineage>
</organism>
<name>A0A1H4AIB2_9BACI</name>
<keyword evidence="1" id="KW-0812">Transmembrane</keyword>
<evidence type="ECO:0000313" key="3">
    <source>
        <dbReference type="Proteomes" id="UP000198584"/>
    </source>
</evidence>
<dbReference type="InterPro" id="IPR004690">
    <property type="entry name" value="Maln_transptMadL"/>
</dbReference>
<dbReference type="AlphaFoldDB" id="A0A1H4AIB2"/>
<evidence type="ECO:0000313" key="2">
    <source>
        <dbReference type="EMBL" id="SEA35749.1"/>
    </source>
</evidence>
<keyword evidence="1" id="KW-0472">Membrane</keyword>
<dbReference type="Proteomes" id="UP000198584">
    <property type="component" value="Unassembled WGS sequence"/>
</dbReference>
<feature type="transmembrane region" description="Helical" evidence="1">
    <location>
        <begin position="34"/>
        <end position="51"/>
    </location>
</feature>
<dbReference type="Pfam" id="PF03817">
    <property type="entry name" value="MadL"/>
    <property type="match status" value="1"/>
</dbReference>
<dbReference type="OrthoDB" id="286752at2"/>
<accession>A0A1H4AIB2</accession>
<dbReference type="RefSeq" id="WP_093043632.1">
    <property type="nucleotide sequence ID" value="NZ_FNQR01000004.1"/>
</dbReference>